<accession>A0ABZ0TML8</accession>
<reference evidence="1 2" key="1">
    <citation type="submission" date="2023-11" db="EMBL/GenBank/DDBJ databases">
        <title>Analysis of the Genomes of Mucilaginibacter gossypii cycad 4 and M. sabulilitoris SNA2: microbes with the potential for plant growth promotion.</title>
        <authorList>
            <person name="Hirsch A.M."/>
            <person name="Humm E."/>
            <person name="Rubbi M."/>
            <person name="Del Vecchio G."/>
            <person name="Ha S.M."/>
            <person name="Pellegrini M."/>
            <person name="Gunsalus R.P."/>
        </authorList>
    </citation>
    <scope>NUCLEOTIDE SEQUENCE [LARGE SCALE GENOMIC DNA]</scope>
    <source>
        <strain evidence="1 2">SNA2</strain>
    </source>
</reference>
<protein>
    <recommendedName>
        <fullName evidence="3">Response regulatory domain-containing protein</fullName>
    </recommendedName>
</protein>
<gene>
    <name evidence="1" type="ORF">SNE25_02610</name>
</gene>
<organism evidence="1 2">
    <name type="scientific">Mucilaginibacter sabulilitoris</name>
    <dbReference type="NCBI Taxonomy" id="1173583"/>
    <lineage>
        <taxon>Bacteria</taxon>
        <taxon>Pseudomonadati</taxon>
        <taxon>Bacteroidota</taxon>
        <taxon>Sphingobacteriia</taxon>
        <taxon>Sphingobacteriales</taxon>
        <taxon>Sphingobacteriaceae</taxon>
        <taxon>Mucilaginibacter</taxon>
    </lineage>
</organism>
<dbReference type="RefSeq" id="WP_321563533.1">
    <property type="nucleotide sequence ID" value="NZ_CP139558.1"/>
</dbReference>
<evidence type="ECO:0000313" key="1">
    <source>
        <dbReference type="EMBL" id="WPU94412.1"/>
    </source>
</evidence>
<dbReference type="Proteomes" id="UP001324380">
    <property type="component" value="Chromosome"/>
</dbReference>
<sequence>MISARSKNVLLVAPDNFSVELFPEKKMFRHLSAVNSIFPTIHELKPNLVIFDYDHVNKDIEKILRRMTSNPAYKKIKICCYKNTSHTKTDGLLKALGVDYIFYQDDLKKSVEGKNASSIFSTIFEMPIINLLARASH</sequence>
<evidence type="ECO:0008006" key="3">
    <source>
        <dbReference type="Google" id="ProtNLM"/>
    </source>
</evidence>
<dbReference type="EMBL" id="CP139558">
    <property type="protein sequence ID" value="WPU94412.1"/>
    <property type="molecule type" value="Genomic_DNA"/>
</dbReference>
<proteinExistence type="predicted"/>
<keyword evidence="2" id="KW-1185">Reference proteome</keyword>
<evidence type="ECO:0000313" key="2">
    <source>
        <dbReference type="Proteomes" id="UP001324380"/>
    </source>
</evidence>
<name>A0ABZ0TML8_9SPHI</name>